<dbReference type="EMBL" id="MN739052">
    <property type="protein sequence ID" value="QHS86214.1"/>
    <property type="molecule type" value="Genomic_DNA"/>
</dbReference>
<reference evidence="1" key="1">
    <citation type="journal article" date="2020" name="Nature">
        <title>Giant virus diversity and host interactions through global metagenomics.</title>
        <authorList>
            <person name="Schulz F."/>
            <person name="Roux S."/>
            <person name="Paez-Espino D."/>
            <person name="Jungbluth S."/>
            <person name="Walsh D.A."/>
            <person name="Denef V.J."/>
            <person name="McMahon K.D."/>
            <person name="Konstantinidis K.T."/>
            <person name="Eloe-Fadrosh E.A."/>
            <person name="Kyrpides N.C."/>
            <person name="Woyke T."/>
        </authorList>
    </citation>
    <scope>NUCLEOTIDE SEQUENCE</scope>
    <source>
        <strain evidence="1">GVMAG-M-3300009187-29</strain>
    </source>
</reference>
<accession>A0A6C0B330</accession>
<dbReference type="Gene3D" id="6.10.140.110">
    <property type="match status" value="2"/>
</dbReference>
<proteinExistence type="predicted"/>
<dbReference type="AlphaFoldDB" id="A0A6C0B330"/>
<organism evidence="1">
    <name type="scientific">viral metagenome</name>
    <dbReference type="NCBI Taxonomy" id="1070528"/>
    <lineage>
        <taxon>unclassified sequences</taxon>
        <taxon>metagenomes</taxon>
        <taxon>organismal metagenomes</taxon>
    </lineage>
</organism>
<evidence type="ECO:0000313" key="1">
    <source>
        <dbReference type="EMBL" id="QHS86214.1"/>
    </source>
</evidence>
<dbReference type="Pfam" id="PF19114">
    <property type="entry name" value="EsV_1_7_cys"/>
    <property type="match status" value="7"/>
</dbReference>
<protein>
    <submittedName>
        <fullName evidence="1">Uncharacterized protein</fullName>
    </submittedName>
</protein>
<dbReference type="InterPro" id="IPR043822">
    <property type="entry name" value="EsV_1_7_cys"/>
</dbReference>
<dbReference type="SMART" id="SM01425">
    <property type="entry name" value="EsV_1_7"/>
    <property type="match status" value="7"/>
</dbReference>
<name>A0A6C0B330_9ZZZZ</name>
<sequence length="461" mass="53363">MPSKCETGCGKSAYFNIVGTKKGRFCSGHKEPEMINVIDKLCEHNECSGQRATFGFPDEKRRFCNTHKLDGTVNLTLKRCLGSGGKKCYVTPIYNNEGELKGIYCADHKLEGMVNVASKRCEYNGCKIIAQFNVEGETVGRFCSKHKLIDMIDVKHMRCEFATCSTSPSYRFETDTHCRFCSVHKMEGMFDAKHRKCAEDGCSKSPSFNYVGENMAMYCNDHKFEDMIDVKHDKCENSGCKIRPLYNVINEKKGRFCVLHKSDKMIDVISRKCISEWCTTITHNNKYDGHCLFCYINLFPDKPVVRNYKTKETYIVNHITNIFPDFTWITDKTVQDGCSRRRPDLLLDMGNQVVVVEIDENQHNNYDCSCENKRLMEISQDIGHRPLVFIRFNPDGYVNNNNIYIKSCWKSNQSGIFIINKESNKDWINRLKLLENQIQYWTNNETNKTLEVVHLFYDGFD</sequence>